<reference evidence="1" key="1">
    <citation type="submission" date="2024-06" db="EMBL/GenBank/DDBJ databases">
        <authorList>
            <person name="Ashkenazi R."/>
            <person name="Lipszyc R.R."/>
            <person name="Braunstein R."/>
            <person name="Yerushalmy O."/>
            <person name="Alkalay-Oren S."/>
            <person name="Coppenhagn-Glazer S."/>
            <person name="Hazan R."/>
        </authorList>
    </citation>
    <scope>NUCLEOTIDE SEQUENCE</scope>
</reference>
<name>A0AAU8GSJ9_9VIRU</name>
<keyword evidence="1" id="KW-0436">Ligase</keyword>
<proteinExistence type="predicted"/>
<sequence>MMTLKNKVEIIVPKYDNGGNEISSPVIKSEINIMTKLAGGNTITEVKGQWYSEDEERIMQDDNLNIEWYYDKDMEDAQSFVLGLSVITRVLILQYHQEAVSVKIDNVLYIIDIDDLYKLSNTLYDLMF</sequence>
<dbReference type="GO" id="GO:0016874">
    <property type="term" value="F:ligase activity"/>
    <property type="evidence" value="ECO:0007669"/>
    <property type="project" value="UniProtKB-KW"/>
</dbReference>
<accession>A0AAU8GSJ9</accession>
<evidence type="ECO:0000313" key="1">
    <source>
        <dbReference type="EMBL" id="XCH45243.1"/>
    </source>
</evidence>
<dbReference type="EMBL" id="PP931174">
    <property type="protein sequence ID" value="XCH45243.1"/>
    <property type="molecule type" value="Genomic_DNA"/>
</dbReference>
<organism evidence="1">
    <name type="scientific">Mammaliicoccus phage MSShimriz1</name>
    <dbReference type="NCBI Taxonomy" id="3230127"/>
    <lineage>
        <taxon>Viruses</taxon>
    </lineage>
</organism>
<protein>
    <submittedName>
        <fullName evidence="1">ATP-dependent DNA ligase</fullName>
    </submittedName>
</protein>